<name>M3GCW9_LEPBO</name>
<evidence type="ECO:0000256" key="7">
    <source>
        <dbReference type="ARBA" id="ARBA00022842"/>
    </source>
</evidence>
<keyword evidence="1" id="KW-0963">Cytoplasm</keyword>
<evidence type="ECO:0000256" key="2">
    <source>
        <dbReference type="ARBA" id="ARBA00022598"/>
    </source>
</evidence>
<dbReference type="AlphaFoldDB" id="M3GCW9"/>
<dbReference type="InterPro" id="IPR004472">
    <property type="entry name" value="DTB_synth_BioD"/>
</dbReference>
<dbReference type="CDD" id="cd03109">
    <property type="entry name" value="DTBS"/>
    <property type="match status" value="1"/>
</dbReference>
<keyword evidence="3" id="KW-0479">Metal-binding</keyword>
<dbReference type="GO" id="GO:0005524">
    <property type="term" value="F:ATP binding"/>
    <property type="evidence" value="ECO:0007669"/>
    <property type="project" value="UniProtKB-KW"/>
</dbReference>
<evidence type="ECO:0000256" key="6">
    <source>
        <dbReference type="ARBA" id="ARBA00022840"/>
    </source>
</evidence>
<keyword evidence="4" id="KW-0547">Nucleotide-binding</keyword>
<keyword evidence="7" id="KW-0460">Magnesium</keyword>
<organism evidence="9 10">
    <name type="scientific">Leptospira borgpetersenii str. 200701203</name>
    <dbReference type="NCBI Taxonomy" id="1193007"/>
    <lineage>
        <taxon>Bacteria</taxon>
        <taxon>Pseudomonadati</taxon>
        <taxon>Spirochaetota</taxon>
        <taxon>Spirochaetia</taxon>
        <taxon>Leptospirales</taxon>
        <taxon>Leptospiraceae</taxon>
        <taxon>Leptospira</taxon>
    </lineage>
</organism>
<dbReference type="SUPFAM" id="SSF52540">
    <property type="entry name" value="P-loop containing nucleoside triphosphate hydrolases"/>
    <property type="match status" value="1"/>
</dbReference>
<comment type="catalytic activity">
    <reaction evidence="8">
        <text>(7R,8S)-8-amino-7-(carboxyamino)nonanoate + ATP = (4R,5S)-dethiobiotin + ADP + phosphate + H(+)</text>
        <dbReference type="Rhea" id="RHEA:63684"/>
        <dbReference type="ChEBI" id="CHEBI:15378"/>
        <dbReference type="ChEBI" id="CHEBI:30616"/>
        <dbReference type="ChEBI" id="CHEBI:43474"/>
        <dbReference type="ChEBI" id="CHEBI:149470"/>
        <dbReference type="ChEBI" id="CHEBI:149473"/>
        <dbReference type="ChEBI" id="CHEBI:456216"/>
    </reaction>
</comment>
<sequence>MEGAGGLLVPLTRKILTLELVRQSEIPLILVAPVSLGAINQTLLAIEAVQNRKIDLKGIYFIGVPDKTTEDNIRTITEWSGVTLLGNFFLNSKEKMSRERFQIECLSRFDQCEVIKKMFV</sequence>
<dbReference type="GO" id="GO:0004141">
    <property type="term" value="F:dethiobiotin synthase activity"/>
    <property type="evidence" value="ECO:0007669"/>
    <property type="project" value="InterPro"/>
</dbReference>
<evidence type="ECO:0000256" key="3">
    <source>
        <dbReference type="ARBA" id="ARBA00022723"/>
    </source>
</evidence>
<accession>M3GCW9</accession>
<dbReference type="EMBL" id="AKWO02000078">
    <property type="protein sequence ID" value="EMF98766.1"/>
    <property type="molecule type" value="Genomic_DNA"/>
</dbReference>
<keyword evidence="6" id="KW-0067">ATP-binding</keyword>
<protein>
    <submittedName>
        <fullName evidence="9">Putative dethiobiotin synthase</fullName>
    </submittedName>
</protein>
<reference evidence="9 10" key="1">
    <citation type="submission" date="2013-01" db="EMBL/GenBank/DDBJ databases">
        <authorList>
            <person name="Harkins D.M."/>
            <person name="Durkin A.S."/>
            <person name="Brinkac L.M."/>
            <person name="Haft D.H."/>
            <person name="Selengut J.D."/>
            <person name="Sanka R."/>
            <person name="DePew J."/>
            <person name="Purushe J."/>
            <person name="Picardeau M."/>
            <person name="Werts C."/>
            <person name="Goarant C."/>
            <person name="Vinetz J.M."/>
            <person name="Sutton G.G."/>
            <person name="Nierman W.C."/>
            <person name="Fouts D.E."/>
        </authorList>
    </citation>
    <scope>NUCLEOTIDE SEQUENCE [LARGE SCALE GENOMIC DNA]</scope>
    <source>
        <strain evidence="9 10">200701203</strain>
    </source>
</reference>
<dbReference type="BioCyc" id="LBOR1193007:G11KN-712-MONOMER"/>
<dbReference type="GO" id="GO:0000287">
    <property type="term" value="F:magnesium ion binding"/>
    <property type="evidence" value="ECO:0007669"/>
    <property type="project" value="InterPro"/>
</dbReference>
<dbReference type="UniPathway" id="UPA00078"/>
<dbReference type="PANTHER" id="PTHR43210">
    <property type="entry name" value="DETHIOBIOTIN SYNTHETASE"/>
    <property type="match status" value="1"/>
</dbReference>
<dbReference type="GO" id="GO:0009102">
    <property type="term" value="P:biotin biosynthetic process"/>
    <property type="evidence" value="ECO:0007669"/>
    <property type="project" value="UniProtKB-UniPathway"/>
</dbReference>
<dbReference type="GO" id="GO:0005829">
    <property type="term" value="C:cytosol"/>
    <property type="evidence" value="ECO:0007669"/>
    <property type="project" value="TreeGrafter"/>
</dbReference>
<keyword evidence="5" id="KW-0093">Biotin biosynthesis</keyword>
<evidence type="ECO:0000313" key="10">
    <source>
        <dbReference type="Proteomes" id="UP000011783"/>
    </source>
</evidence>
<evidence type="ECO:0000256" key="4">
    <source>
        <dbReference type="ARBA" id="ARBA00022741"/>
    </source>
</evidence>
<evidence type="ECO:0000256" key="5">
    <source>
        <dbReference type="ARBA" id="ARBA00022756"/>
    </source>
</evidence>
<evidence type="ECO:0000313" key="9">
    <source>
        <dbReference type="EMBL" id="EMF98766.1"/>
    </source>
</evidence>
<dbReference type="InterPro" id="IPR027417">
    <property type="entry name" value="P-loop_NTPase"/>
</dbReference>
<comment type="caution">
    <text evidence="9">The sequence shown here is derived from an EMBL/GenBank/DDBJ whole genome shotgun (WGS) entry which is preliminary data.</text>
</comment>
<dbReference type="Gene3D" id="3.40.50.300">
    <property type="entry name" value="P-loop containing nucleotide triphosphate hydrolases"/>
    <property type="match status" value="1"/>
</dbReference>
<evidence type="ECO:0000256" key="1">
    <source>
        <dbReference type="ARBA" id="ARBA00022490"/>
    </source>
</evidence>
<keyword evidence="2" id="KW-0436">Ligase</keyword>
<dbReference type="Proteomes" id="UP000011783">
    <property type="component" value="Unassembled WGS sequence"/>
</dbReference>
<dbReference type="Pfam" id="PF13500">
    <property type="entry name" value="AAA_26"/>
    <property type="match status" value="1"/>
</dbReference>
<dbReference type="PANTHER" id="PTHR43210:SF2">
    <property type="entry name" value="ATP-DEPENDENT DETHIOBIOTIN SYNTHETASE BIOD 2"/>
    <property type="match status" value="1"/>
</dbReference>
<gene>
    <name evidence="9" type="ORF">LEP1GSC123_3119</name>
</gene>
<evidence type="ECO:0000256" key="8">
    <source>
        <dbReference type="ARBA" id="ARBA00047386"/>
    </source>
</evidence>
<proteinExistence type="predicted"/>